<dbReference type="InterPro" id="IPR029016">
    <property type="entry name" value="GAF-like_dom_sf"/>
</dbReference>
<dbReference type="SUPFAM" id="SSF55781">
    <property type="entry name" value="GAF domain-like"/>
    <property type="match status" value="1"/>
</dbReference>
<dbReference type="PANTHER" id="PTHR30136:SF24">
    <property type="entry name" value="HTH-TYPE TRANSCRIPTIONAL REPRESSOR ALLR"/>
    <property type="match status" value="1"/>
</dbReference>
<dbReference type="InterPro" id="IPR050707">
    <property type="entry name" value="HTH_MetabolicPath_Reg"/>
</dbReference>
<dbReference type="Gene3D" id="3.30.450.40">
    <property type="match status" value="1"/>
</dbReference>
<dbReference type="Pfam" id="PF01614">
    <property type="entry name" value="IclR_C"/>
    <property type="match status" value="1"/>
</dbReference>
<dbReference type="Proteomes" id="UP000769766">
    <property type="component" value="Unassembled WGS sequence"/>
</dbReference>
<evidence type="ECO:0000313" key="3">
    <source>
        <dbReference type="Proteomes" id="UP000769766"/>
    </source>
</evidence>
<evidence type="ECO:0000313" key="2">
    <source>
        <dbReference type="EMBL" id="MBI2877483.1"/>
    </source>
</evidence>
<gene>
    <name evidence="2" type="ORF">HYY20_11425</name>
</gene>
<sequence>MEILSSKISVYEIELRLGSLEGRDSREFPDFIRALVETLPSLFKHKCVFGQEGGFVEELRRGTDFAHILEHVILELEHLADPDGVVYSGWTRQSRNTAGNKIPGLYAIHYETRDPLTGHLAAILALRMITSLLHRQKVDREVFLAKLRNPGAILRGFSPESVVMAAKGGLHGMLGVRDIGPGLIDLLKKSDPLLQMLRDRARGTVSLWISEERELIAIKVLESQDTLRVSWPVGKRAPLGSGSRGRVLMAYLSEREVDSLLSGRPGSASREAAREILELKRLLPEIRAQGFSLSNEEEMAGVQSISVPILSDRDEVVAALELSLPVVSFSPERLPELIKLVRGIGHAISCNLGYQPTEMEDLEFLGESFSRANRPSLVRSGDKPLVRSGIRS</sequence>
<dbReference type="EMBL" id="JACPRF010000348">
    <property type="protein sequence ID" value="MBI2877483.1"/>
    <property type="molecule type" value="Genomic_DNA"/>
</dbReference>
<proteinExistence type="predicted"/>
<dbReference type="PROSITE" id="PS51078">
    <property type="entry name" value="ICLR_ED"/>
    <property type="match status" value="1"/>
</dbReference>
<evidence type="ECO:0000259" key="1">
    <source>
        <dbReference type="PROSITE" id="PS51078"/>
    </source>
</evidence>
<comment type="caution">
    <text evidence="2">The sequence shown here is derived from an EMBL/GenBank/DDBJ whole genome shotgun (WGS) entry which is preliminary data.</text>
</comment>
<protein>
    <recommendedName>
        <fullName evidence="1">IclR-ED domain-containing protein</fullName>
    </recommendedName>
</protein>
<dbReference type="InterPro" id="IPR044019">
    <property type="entry name" value="Cyanophycin_syn_N"/>
</dbReference>
<dbReference type="GO" id="GO:0003677">
    <property type="term" value="F:DNA binding"/>
    <property type="evidence" value="ECO:0007669"/>
    <property type="project" value="TreeGrafter"/>
</dbReference>
<dbReference type="InterPro" id="IPR014757">
    <property type="entry name" value="Tscrpt_reg_IclR_C"/>
</dbReference>
<dbReference type="GO" id="GO:0003700">
    <property type="term" value="F:DNA-binding transcription factor activity"/>
    <property type="evidence" value="ECO:0007669"/>
    <property type="project" value="TreeGrafter"/>
</dbReference>
<dbReference type="Pfam" id="PF18921">
    <property type="entry name" value="Cyanophycin_syn"/>
    <property type="match status" value="1"/>
</dbReference>
<accession>A0A932FXE2</accession>
<name>A0A932FXE2_UNCTE</name>
<organism evidence="2 3">
    <name type="scientific">Tectimicrobiota bacterium</name>
    <dbReference type="NCBI Taxonomy" id="2528274"/>
    <lineage>
        <taxon>Bacteria</taxon>
        <taxon>Pseudomonadati</taxon>
        <taxon>Nitrospinota/Tectimicrobiota group</taxon>
        <taxon>Candidatus Tectimicrobiota</taxon>
    </lineage>
</organism>
<dbReference type="PANTHER" id="PTHR30136">
    <property type="entry name" value="HELIX-TURN-HELIX TRANSCRIPTIONAL REGULATOR, ICLR FAMILY"/>
    <property type="match status" value="1"/>
</dbReference>
<reference evidence="2" key="1">
    <citation type="submission" date="2020-07" db="EMBL/GenBank/DDBJ databases">
        <title>Huge and variable diversity of episymbiotic CPR bacteria and DPANN archaea in groundwater ecosystems.</title>
        <authorList>
            <person name="He C.Y."/>
            <person name="Keren R."/>
            <person name="Whittaker M."/>
            <person name="Farag I.F."/>
            <person name="Doudna J."/>
            <person name="Cate J.H.D."/>
            <person name="Banfield J.F."/>
        </authorList>
    </citation>
    <scope>NUCLEOTIDE SEQUENCE</scope>
    <source>
        <strain evidence="2">NC_groundwater_672_Ag_B-0.1um_62_36</strain>
    </source>
</reference>
<dbReference type="GO" id="GO:0045892">
    <property type="term" value="P:negative regulation of DNA-templated transcription"/>
    <property type="evidence" value="ECO:0007669"/>
    <property type="project" value="TreeGrafter"/>
</dbReference>
<dbReference type="AlphaFoldDB" id="A0A932FXE2"/>
<feature type="domain" description="IclR-ED" evidence="1">
    <location>
        <begin position="172"/>
        <end position="354"/>
    </location>
</feature>